<feature type="domain" description="AB hydrolase-1" evidence="2">
    <location>
        <begin position="117"/>
        <end position="375"/>
    </location>
</feature>
<gene>
    <name evidence="3" type="ordered locus">FsymDg_3921</name>
</gene>
<dbReference type="SUPFAM" id="SSF53474">
    <property type="entry name" value="alpha/beta-Hydrolases"/>
    <property type="match status" value="1"/>
</dbReference>
<feature type="compositionally biased region" description="Basic and acidic residues" evidence="1">
    <location>
        <begin position="398"/>
        <end position="408"/>
    </location>
</feature>
<keyword evidence="4" id="KW-1185">Reference proteome</keyword>
<dbReference type="InterPro" id="IPR029058">
    <property type="entry name" value="AB_hydrolase_fold"/>
</dbReference>
<dbReference type="EMBL" id="CP002801">
    <property type="protein sequence ID" value="AEH11196.1"/>
    <property type="molecule type" value="Genomic_DNA"/>
</dbReference>
<dbReference type="RefSeq" id="WP_013875074.1">
    <property type="nucleotide sequence ID" value="NC_015656.1"/>
</dbReference>
<reference evidence="3 4" key="1">
    <citation type="submission" date="2011-05" db="EMBL/GenBank/DDBJ databases">
        <title>Complete sequence of chromosome of Frankia symbiont of Datisca glomerata.</title>
        <authorList>
            <consortium name="US DOE Joint Genome Institute"/>
            <person name="Lucas S."/>
            <person name="Han J."/>
            <person name="Lapidus A."/>
            <person name="Cheng J.-F."/>
            <person name="Goodwin L."/>
            <person name="Pitluck S."/>
            <person name="Peters L."/>
            <person name="Mikhailova N."/>
            <person name="Chertkov O."/>
            <person name="Teshima H."/>
            <person name="Han C."/>
            <person name="Tapia R."/>
            <person name="Land M."/>
            <person name="Hauser L."/>
            <person name="Kyrpides N."/>
            <person name="Ivanova N."/>
            <person name="Pagani I."/>
            <person name="Berry A."/>
            <person name="Pawlowski K."/>
            <person name="Persson T."/>
            <person name="Vanden Heuvel B."/>
            <person name="Benson D."/>
            <person name="Woyke T."/>
        </authorList>
    </citation>
    <scope>NUCLEOTIDE SEQUENCE [LARGE SCALE GENOMIC DNA]</scope>
    <source>
        <strain evidence="4">4085684</strain>
    </source>
</reference>
<dbReference type="PANTHER" id="PTHR43433:SF5">
    <property type="entry name" value="AB HYDROLASE-1 DOMAIN-CONTAINING PROTEIN"/>
    <property type="match status" value="1"/>
</dbReference>
<dbReference type="AlphaFoldDB" id="F8AUZ3"/>
<evidence type="ECO:0000313" key="4">
    <source>
        <dbReference type="Proteomes" id="UP000001549"/>
    </source>
</evidence>
<feature type="region of interest" description="Disordered" evidence="1">
    <location>
        <begin position="387"/>
        <end position="408"/>
    </location>
</feature>
<dbReference type="eggNOG" id="COG2267">
    <property type="taxonomic scope" value="Bacteria"/>
</dbReference>
<evidence type="ECO:0000256" key="1">
    <source>
        <dbReference type="SAM" id="MobiDB-lite"/>
    </source>
</evidence>
<name>F8AUZ3_9ACTN</name>
<dbReference type="GO" id="GO:0016787">
    <property type="term" value="F:hydrolase activity"/>
    <property type="evidence" value="ECO:0007669"/>
    <property type="project" value="UniProtKB-KW"/>
</dbReference>
<dbReference type="Proteomes" id="UP000001549">
    <property type="component" value="Chromosome"/>
</dbReference>
<proteinExistence type="predicted"/>
<protein>
    <submittedName>
        <fullName evidence="3">Alpha/beta hydrolase fold protein</fullName>
    </submittedName>
</protein>
<keyword evidence="3" id="KW-0378">Hydrolase</keyword>
<sequence>MSASLETDGVKAGGAGGAARATVADRLLGIGGGVVRVSRAITWTRAARAAGVTGLVTAAVIGTAAERRLARIRAERAGAAEEEPVDPVGGRPTTVITSDGVPLHVEIVGDADAPLTIVFVHGFCVSLDCWTFQRRDLADCGRLVFYDQRAHGASGSSELAGCTIDQLGDDLYRVLGEVVPTGPVVLVGHSMGGMTILALADAHPELFEDRIVGVALVSTSAGSLATVTFGLPATATLALRACLPGLAIGMRYAPSLLERGRRHSGDLAWVITRRVGFGSSEVEPAVVSLLEKMVTATPLHVVAAFLPALVSHNKLLAAAVLVTTPTLILVGDADVMTPVEHSRTLAAALPEADLVVVPNAGHSVLLERPDEVNAALRTLIQRARVRRPHPDNPIVPAPRDHGTDDIRA</sequence>
<evidence type="ECO:0000259" key="2">
    <source>
        <dbReference type="Pfam" id="PF12697"/>
    </source>
</evidence>
<accession>F8AUZ3</accession>
<dbReference type="HOGENOM" id="CLU_020336_6_2_11"/>
<dbReference type="Gene3D" id="3.40.50.1820">
    <property type="entry name" value="alpha/beta hydrolase"/>
    <property type="match status" value="1"/>
</dbReference>
<evidence type="ECO:0000313" key="3">
    <source>
        <dbReference type="EMBL" id="AEH11196.1"/>
    </source>
</evidence>
<dbReference type="Pfam" id="PF12697">
    <property type="entry name" value="Abhydrolase_6"/>
    <property type="match status" value="1"/>
</dbReference>
<dbReference type="InterPro" id="IPR000073">
    <property type="entry name" value="AB_hydrolase_1"/>
</dbReference>
<dbReference type="KEGG" id="fsy:FsymDg_3921"/>
<dbReference type="STRING" id="656024.FsymDg_3921"/>
<dbReference type="PANTHER" id="PTHR43433">
    <property type="entry name" value="HYDROLASE, ALPHA/BETA FOLD FAMILY PROTEIN"/>
    <property type="match status" value="1"/>
</dbReference>
<organism evidence="3 4">
    <name type="scientific">Candidatus Protofrankia datiscae</name>
    <dbReference type="NCBI Taxonomy" id="2716812"/>
    <lineage>
        <taxon>Bacteria</taxon>
        <taxon>Bacillati</taxon>
        <taxon>Actinomycetota</taxon>
        <taxon>Actinomycetes</taxon>
        <taxon>Frankiales</taxon>
        <taxon>Frankiaceae</taxon>
        <taxon>Protofrankia</taxon>
    </lineage>
</organism>
<dbReference type="InterPro" id="IPR050471">
    <property type="entry name" value="AB_hydrolase"/>
</dbReference>